<evidence type="ECO:0000256" key="2">
    <source>
        <dbReference type="SAM" id="Phobius"/>
    </source>
</evidence>
<feature type="transmembrane region" description="Helical" evidence="2">
    <location>
        <begin position="638"/>
        <end position="658"/>
    </location>
</feature>
<dbReference type="Proteomes" id="UP001430172">
    <property type="component" value="Unassembled WGS sequence"/>
</dbReference>
<feature type="compositionally biased region" description="Pro residues" evidence="1">
    <location>
        <begin position="33"/>
        <end position="42"/>
    </location>
</feature>
<dbReference type="InterPro" id="IPR013783">
    <property type="entry name" value="Ig-like_fold"/>
</dbReference>
<evidence type="ECO:0000256" key="1">
    <source>
        <dbReference type="SAM" id="MobiDB-lite"/>
    </source>
</evidence>
<keyword evidence="2" id="KW-1133">Transmembrane helix</keyword>
<dbReference type="InterPro" id="IPR035986">
    <property type="entry name" value="PKD_dom_sf"/>
</dbReference>
<comment type="caution">
    <text evidence="4">The sequence shown here is derived from an EMBL/GenBank/DDBJ whole genome shotgun (WGS) entry which is preliminary data.</text>
</comment>
<feature type="compositionally biased region" description="Pro residues" evidence="1">
    <location>
        <begin position="13"/>
        <end position="26"/>
    </location>
</feature>
<evidence type="ECO:0000313" key="5">
    <source>
        <dbReference type="Proteomes" id="UP001430172"/>
    </source>
</evidence>
<evidence type="ECO:0000313" key="4">
    <source>
        <dbReference type="EMBL" id="MBM6400883.1"/>
    </source>
</evidence>
<feature type="transmembrane region" description="Helical" evidence="2">
    <location>
        <begin position="699"/>
        <end position="722"/>
    </location>
</feature>
<feature type="compositionally biased region" description="Low complexity" evidence="1">
    <location>
        <begin position="43"/>
        <end position="57"/>
    </location>
</feature>
<dbReference type="RefSeq" id="WP_204131360.1">
    <property type="nucleotide sequence ID" value="NZ_JAFDVD010000012.1"/>
</dbReference>
<organism evidence="4 5">
    <name type="scientific">Phycicoccus sonneratiae</name>
    <dbReference type="NCBI Taxonomy" id="2807628"/>
    <lineage>
        <taxon>Bacteria</taxon>
        <taxon>Bacillati</taxon>
        <taxon>Actinomycetota</taxon>
        <taxon>Actinomycetes</taxon>
        <taxon>Micrococcales</taxon>
        <taxon>Intrasporangiaceae</taxon>
        <taxon>Phycicoccus</taxon>
    </lineage>
</organism>
<dbReference type="Gene3D" id="2.60.40.10">
    <property type="entry name" value="Immunoglobulins"/>
    <property type="match status" value="1"/>
</dbReference>
<feature type="transmembrane region" description="Helical" evidence="2">
    <location>
        <begin position="728"/>
        <end position="747"/>
    </location>
</feature>
<keyword evidence="2" id="KW-0812">Transmembrane</keyword>
<keyword evidence="5" id="KW-1185">Reference proteome</keyword>
<keyword evidence="2" id="KW-0472">Membrane</keyword>
<feature type="domain" description="PKD" evidence="3">
    <location>
        <begin position="479"/>
        <end position="535"/>
    </location>
</feature>
<dbReference type="Pfam" id="PF18911">
    <property type="entry name" value="PKD_4"/>
    <property type="match status" value="1"/>
</dbReference>
<dbReference type="SUPFAM" id="SSF49299">
    <property type="entry name" value="PKD domain"/>
    <property type="match status" value="1"/>
</dbReference>
<dbReference type="EMBL" id="JAFDVD010000012">
    <property type="protein sequence ID" value="MBM6400883.1"/>
    <property type="molecule type" value="Genomic_DNA"/>
</dbReference>
<proteinExistence type="predicted"/>
<dbReference type="CDD" id="cd00146">
    <property type="entry name" value="PKD"/>
    <property type="match status" value="1"/>
</dbReference>
<dbReference type="InterPro" id="IPR000601">
    <property type="entry name" value="PKD_dom"/>
</dbReference>
<gene>
    <name evidence="4" type="ORF">JQN70_10840</name>
</gene>
<evidence type="ECO:0000259" key="3">
    <source>
        <dbReference type="PROSITE" id="PS50093"/>
    </source>
</evidence>
<feature type="transmembrane region" description="Helical" evidence="2">
    <location>
        <begin position="664"/>
        <end position="687"/>
    </location>
</feature>
<feature type="region of interest" description="Disordered" evidence="1">
    <location>
        <begin position="12"/>
        <end position="57"/>
    </location>
</feature>
<sequence>MVSLYVRTHWTDQPPPGLPQLSPPPAWTGGYPGPVPLQPFDPTPAGGTAPPPWTGSGPVSTKEEYAVWFPVVAESDLDASGWVAGPGWAGSPPPYWESASGAPASTADRGYGPTATGFRVNRLRLWVRGGAAGSATAFTFTVLDPTGAVLGTVTSTAGWTAWIPVPAGLADGRGIWTVRVNRSPGASVPAPSLYPDAASPANAVRETFVSPYNSPFEGILGVELDGVEITTTPAPTPSMTTVIGACDAAGRRPVTLEVDFAPPLPTGWSYSVSWATALAPPPPAPSTGTVTGAPLPSVSTVVTYPQGTFYPSATVVLTSPAGTSTTTPLYVPSLVVPTCPTDQPCPDVVVTASRSGLCVDPAGTTGPVTFTAEVRAGTPPAPVPWTGPFTWTVRDSAGLVVPLAPPVSTGSTLTTSFTRADRYVVTATIVRDPACEPPILAGAVVVDVATCGCPTILGGLTATRVDGCSFDFSATVVATGVPGLTYSWDFGDGTTSAAAPPLRHTYASGNGPRTVTLTVTGTDGCSTSASTTVTLDCGGGGGCPELASGVSATATAADPCTFDLAVSVSGGTAASRVTWDLPGSPTGPTARVTVPAGTSRVVTATLSSPGCPDRTASTTVSCAAPPVVVTPPVTISCAALLLVALALMLIGTVLAIIGACASNVYVIVAGAIVVAVGLVLFVIWALVCAGRTACSLMRVVQCVLFVLVSTVFPVLVLLLAIFGGIPCGLGAAASWGYWGAILAWLSFIMRRVGCAPTC</sequence>
<protein>
    <recommendedName>
        <fullName evidence="3">PKD domain-containing protein</fullName>
    </recommendedName>
</protein>
<accession>A0ABS2CM18</accession>
<reference evidence="4" key="1">
    <citation type="submission" date="2021-02" db="EMBL/GenBank/DDBJ databases">
        <title>Phycicoccus sp. MQZ13P-5T, whole genome shotgun sequence.</title>
        <authorList>
            <person name="Tuo L."/>
        </authorList>
    </citation>
    <scope>NUCLEOTIDE SEQUENCE</scope>
    <source>
        <strain evidence="4">MQZ13P-5</strain>
    </source>
</reference>
<name>A0ABS2CM18_9MICO</name>
<dbReference type="PROSITE" id="PS50093">
    <property type="entry name" value="PKD"/>
    <property type="match status" value="1"/>
</dbReference>